<dbReference type="STRING" id="1578720.HAL011_05050"/>
<dbReference type="InterPro" id="IPR012823">
    <property type="entry name" value="Flagell_FliJ"/>
</dbReference>
<dbReference type="Proteomes" id="UP000041394">
    <property type="component" value="Unassembled WGS sequence"/>
</dbReference>
<gene>
    <name evidence="1" type="ORF">HAL011_05050</name>
    <name evidence="2" type="ORF">HAL013_13590</name>
    <name evidence="4" type="ORF">HAL07_02890</name>
    <name evidence="3" type="ORF">HAL09_09410</name>
</gene>
<dbReference type="Proteomes" id="UP000038622">
    <property type="component" value="Unassembled WGS sequence"/>
</dbReference>
<evidence type="ECO:0000313" key="3">
    <source>
        <dbReference type="EMBL" id="CRF44364.1"/>
    </source>
</evidence>
<dbReference type="Pfam" id="PF02050">
    <property type="entry name" value="FliJ"/>
    <property type="match status" value="1"/>
</dbReference>
<dbReference type="EMBL" id="CDMH01000057">
    <property type="protein sequence ID" value="CRF43135.1"/>
    <property type="molecule type" value="Genomic_DNA"/>
</dbReference>
<evidence type="ECO:0000313" key="2">
    <source>
        <dbReference type="EMBL" id="CRF43135.1"/>
    </source>
</evidence>
<keyword evidence="5" id="KW-1185">Reference proteome</keyword>
<organism evidence="3 6">
    <name type="scientific">Helicobacter ailurogastricus</name>
    <dbReference type="NCBI Taxonomy" id="1578720"/>
    <lineage>
        <taxon>Bacteria</taxon>
        <taxon>Pseudomonadati</taxon>
        <taxon>Campylobacterota</taxon>
        <taxon>Epsilonproteobacteria</taxon>
        <taxon>Campylobacterales</taxon>
        <taxon>Helicobacteraceae</taxon>
        <taxon>Helicobacter</taxon>
    </lineage>
</organism>
<reference evidence="5" key="3">
    <citation type="submission" date="2014-12" db="EMBL/GenBank/DDBJ databases">
        <authorList>
            <person name="Smet A."/>
        </authorList>
    </citation>
    <scope>NUCLEOTIDE SEQUENCE [LARGE SCALE GENOMIC DNA]</scope>
</reference>
<dbReference type="AlphaFoldDB" id="A0A0K2XI34"/>
<evidence type="ECO:0000313" key="7">
    <source>
        <dbReference type="Proteomes" id="UP000043437"/>
    </source>
</evidence>
<reference evidence="6 7" key="2">
    <citation type="submission" date="2014-12" db="EMBL/GenBank/DDBJ databases">
        <authorList>
            <person name="Jaenicke S."/>
        </authorList>
    </citation>
    <scope>NUCLEOTIDE SEQUENCE [LARGE SCALE GENOMIC DNA]</scope>
</reference>
<dbReference type="EMBL" id="CDML01000011">
    <property type="protein sequence ID" value="CRF40743.1"/>
    <property type="molecule type" value="Genomic_DNA"/>
</dbReference>
<dbReference type="GO" id="GO:0071973">
    <property type="term" value="P:bacterial-type flagellum-dependent cell motility"/>
    <property type="evidence" value="ECO:0007669"/>
    <property type="project" value="InterPro"/>
</dbReference>
<protein>
    <submittedName>
        <fullName evidence="3">Uncharacterized protein</fullName>
    </submittedName>
</protein>
<dbReference type="EMBL" id="CDMG01000002">
    <property type="protein sequence ID" value="CRF52163.1"/>
    <property type="molecule type" value="Genomic_DNA"/>
</dbReference>
<dbReference type="GeneID" id="82131319"/>
<sequence>MNLKTFKALVQVKKQAMQRCEADIAANLAKIHAKQREQEHLIAELNTLSVPMQANIAAFSQCNSLKKNYLYAIDQVGTDISELKQIDAHLKELYKNACIEYEKLHYLYTLELRKMAQKLEKEEAKQMDAIGAEVFYQKHKARRA</sequence>
<evidence type="ECO:0000313" key="1">
    <source>
        <dbReference type="EMBL" id="CRF40743.1"/>
    </source>
</evidence>
<dbReference type="Proteomes" id="UP000043437">
    <property type="component" value="Unassembled WGS sequence"/>
</dbReference>
<reference evidence="3" key="1">
    <citation type="submission" date="2014-12" db="EMBL/GenBank/DDBJ databases">
        <title>Whole genome sequences of four Staphylococcus schleiferi canine isolates.</title>
        <authorList>
            <person name="Misic A.M."/>
            <person name="Cain C."/>
            <person name="Morris D.O."/>
            <person name="Rankin S."/>
            <person name="Beiting D."/>
        </authorList>
    </citation>
    <scope>NUCLEOTIDE SEQUENCE</scope>
    <source>
        <strain evidence="1">ASB11</strain>
        <strain evidence="2">ASB13</strain>
        <strain evidence="4">ASB7</strain>
        <strain evidence="3">ASB9</strain>
    </source>
</reference>
<name>A0A0K2XI34_9HELI</name>
<dbReference type="RefSeq" id="WP_053941709.1">
    <property type="nucleotide sequence ID" value="NZ_BSCV01000002.1"/>
</dbReference>
<proteinExistence type="predicted"/>
<dbReference type="GO" id="GO:0009288">
    <property type="term" value="C:bacterial-type flagellum"/>
    <property type="evidence" value="ECO:0007669"/>
    <property type="project" value="InterPro"/>
</dbReference>
<dbReference type="EMBL" id="CDMN01000034">
    <property type="protein sequence ID" value="CRF44364.1"/>
    <property type="molecule type" value="Genomic_DNA"/>
</dbReference>
<evidence type="ECO:0000313" key="5">
    <source>
        <dbReference type="Proteomes" id="UP000038622"/>
    </source>
</evidence>
<accession>A0A0K2XI34</accession>
<dbReference type="Proteomes" id="UP000045175">
    <property type="component" value="Unassembled WGS sequence"/>
</dbReference>
<dbReference type="OrthoDB" id="5328352at2"/>
<evidence type="ECO:0000313" key="6">
    <source>
        <dbReference type="Proteomes" id="UP000041394"/>
    </source>
</evidence>
<evidence type="ECO:0000313" key="4">
    <source>
        <dbReference type="EMBL" id="CRF52163.1"/>
    </source>
</evidence>